<accession>A0A844G7N3</accession>
<proteinExistence type="inferred from homology"/>
<dbReference type="Proteomes" id="UP000435649">
    <property type="component" value="Unassembled WGS sequence"/>
</dbReference>
<protein>
    <recommendedName>
        <fullName evidence="10">DNA (cytosine-5-)-methyltransferase</fullName>
    </recommendedName>
</protein>
<dbReference type="InterPro" id="IPR001525">
    <property type="entry name" value="C5_MeTfrase"/>
</dbReference>
<feature type="region of interest" description="Disordered" evidence="7">
    <location>
        <begin position="245"/>
        <end position="276"/>
    </location>
</feature>
<sequence length="572" mass="63140">MEYGSICSGVEAATLAWRPLGWKAVFFAEVEPFPSAVLCHRFKATRPLRPLDPAMADNEKERKTRELWRRQIAALPEDGTIPNFGDFTLIKKEDVNEDIDLLVGGTPCQDLSIAGKRLGFEGQRSVLALDFVRLCFELGVRWVVWENVPAALSSRRGEDFGRFVSLLCGWNIPVPESGWRKCGIVTPAPGGFGVAWRVLDSQFTRVEQFPRAIPQRRKRLFLIGYSGQWKYPAKVLFDGEMCGGDTPPRRTKRQNASAGSEGGSASTDWWDGSQKAGTLTRTSDQQFMPDKGRLQCVIEQAGTDFLCYENHAPDSRIKSVEVSQSIVARMGTGGNNLPLLQEVPREPETVIGFIKNDAGGDLQGFWNEVFPTMRTEVTPAVAREECFHVSFCDANGRRKDRPNGGLYVTEAKAGKTVTAGGPGAETVIVEAIALDGDKMKPGERSGGSGMGVSEEGVMYTQTAGDVHGVAYTPSGKPTVRKLLPLECERLMGFPDNHTRIPWNGKSEEECPDAPRYKACGNSMAVNCMMWIGERIQKVEEEILHGRENYITAETAKSASREADFKQTEEINE</sequence>
<evidence type="ECO:0000256" key="4">
    <source>
        <dbReference type="ARBA" id="ARBA00022747"/>
    </source>
</evidence>
<dbReference type="GO" id="GO:0009307">
    <property type="term" value="P:DNA restriction-modification system"/>
    <property type="evidence" value="ECO:0007669"/>
    <property type="project" value="UniProtKB-KW"/>
</dbReference>
<reference evidence="8 9" key="1">
    <citation type="submission" date="2019-08" db="EMBL/GenBank/DDBJ databases">
        <title>In-depth cultivation of the pig gut microbiome towards novel bacterial diversity and tailored functional studies.</title>
        <authorList>
            <person name="Wylensek D."/>
            <person name="Hitch T.C.A."/>
            <person name="Clavel T."/>
        </authorList>
    </citation>
    <scope>NUCLEOTIDE SEQUENCE [LARGE SCALE GENOMIC DNA]</scope>
    <source>
        <strain evidence="8 9">BBE-744-WT-12</strain>
    </source>
</reference>
<evidence type="ECO:0000256" key="3">
    <source>
        <dbReference type="ARBA" id="ARBA00022691"/>
    </source>
</evidence>
<evidence type="ECO:0000256" key="5">
    <source>
        <dbReference type="ARBA" id="ARBA00047422"/>
    </source>
</evidence>
<evidence type="ECO:0000256" key="1">
    <source>
        <dbReference type="ARBA" id="ARBA00022603"/>
    </source>
</evidence>
<dbReference type="Gene3D" id="3.40.50.150">
    <property type="entry name" value="Vaccinia Virus protein VP39"/>
    <property type="match status" value="1"/>
</dbReference>
<keyword evidence="3 6" id="KW-0949">S-adenosyl-L-methionine</keyword>
<keyword evidence="9" id="KW-1185">Reference proteome</keyword>
<comment type="catalytic activity">
    <reaction evidence="5">
        <text>a 2'-deoxycytidine in DNA + S-adenosyl-L-methionine = a 5-methyl-2'-deoxycytidine in DNA + S-adenosyl-L-homocysteine + H(+)</text>
        <dbReference type="Rhea" id="RHEA:13681"/>
        <dbReference type="Rhea" id="RHEA-COMP:11369"/>
        <dbReference type="Rhea" id="RHEA-COMP:11370"/>
        <dbReference type="ChEBI" id="CHEBI:15378"/>
        <dbReference type="ChEBI" id="CHEBI:57856"/>
        <dbReference type="ChEBI" id="CHEBI:59789"/>
        <dbReference type="ChEBI" id="CHEBI:85452"/>
        <dbReference type="ChEBI" id="CHEBI:85454"/>
        <dbReference type="EC" id="2.1.1.37"/>
    </reaction>
</comment>
<dbReference type="PROSITE" id="PS51679">
    <property type="entry name" value="SAM_MT_C5"/>
    <property type="match status" value="1"/>
</dbReference>
<evidence type="ECO:0000256" key="6">
    <source>
        <dbReference type="PROSITE-ProRule" id="PRU01016"/>
    </source>
</evidence>
<dbReference type="GO" id="GO:0032259">
    <property type="term" value="P:methylation"/>
    <property type="evidence" value="ECO:0007669"/>
    <property type="project" value="UniProtKB-KW"/>
</dbReference>
<dbReference type="SUPFAM" id="SSF53335">
    <property type="entry name" value="S-adenosyl-L-methionine-dependent methyltransferases"/>
    <property type="match status" value="1"/>
</dbReference>
<feature type="active site" evidence="6">
    <location>
        <position position="108"/>
    </location>
</feature>
<dbReference type="AlphaFoldDB" id="A0A844G7N3"/>
<evidence type="ECO:0008006" key="10">
    <source>
        <dbReference type="Google" id="ProtNLM"/>
    </source>
</evidence>
<organism evidence="8 9">
    <name type="scientific">Victivallis lenta</name>
    <dbReference type="NCBI Taxonomy" id="2606640"/>
    <lineage>
        <taxon>Bacteria</taxon>
        <taxon>Pseudomonadati</taxon>
        <taxon>Lentisphaerota</taxon>
        <taxon>Lentisphaeria</taxon>
        <taxon>Victivallales</taxon>
        <taxon>Victivallaceae</taxon>
        <taxon>Victivallis</taxon>
    </lineage>
</organism>
<evidence type="ECO:0000256" key="2">
    <source>
        <dbReference type="ARBA" id="ARBA00022679"/>
    </source>
</evidence>
<name>A0A844G7N3_9BACT</name>
<feature type="compositionally biased region" description="Low complexity" evidence="7">
    <location>
        <begin position="256"/>
        <end position="266"/>
    </location>
</feature>
<comment type="similarity">
    <text evidence="6">Belongs to the class I-like SAM-binding methyltransferase superfamily. C5-methyltransferase family.</text>
</comment>
<dbReference type="InterPro" id="IPR029063">
    <property type="entry name" value="SAM-dependent_MTases_sf"/>
</dbReference>
<dbReference type="RefSeq" id="WP_154420572.1">
    <property type="nucleotide sequence ID" value="NZ_VUNS01000035.1"/>
</dbReference>
<evidence type="ECO:0000313" key="8">
    <source>
        <dbReference type="EMBL" id="MST99376.1"/>
    </source>
</evidence>
<keyword evidence="4" id="KW-0680">Restriction system</keyword>
<dbReference type="Gene3D" id="3.90.120.10">
    <property type="entry name" value="DNA Methylase, subunit A, domain 2"/>
    <property type="match status" value="1"/>
</dbReference>
<keyword evidence="2 6" id="KW-0808">Transferase</keyword>
<dbReference type="PROSITE" id="PS00094">
    <property type="entry name" value="C5_MTASE_1"/>
    <property type="match status" value="1"/>
</dbReference>
<evidence type="ECO:0000313" key="9">
    <source>
        <dbReference type="Proteomes" id="UP000435649"/>
    </source>
</evidence>
<gene>
    <name evidence="8" type="ORF">FYJ85_20320</name>
</gene>
<evidence type="ECO:0000256" key="7">
    <source>
        <dbReference type="SAM" id="MobiDB-lite"/>
    </source>
</evidence>
<dbReference type="GO" id="GO:0003886">
    <property type="term" value="F:DNA (cytosine-5-)-methyltransferase activity"/>
    <property type="evidence" value="ECO:0007669"/>
    <property type="project" value="UniProtKB-EC"/>
</dbReference>
<comment type="caution">
    <text evidence="8">The sequence shown here is derived from an EMBL/GenBank/DDBJ whole genome shotgun (WGS) entry which is preliminary data.</text>
</comment>
<dbReference type="InterPro" id="IPR018117">
    <property type="entry name" value="C5_DNA_meth_AS"/>
</dbReference>
<keyword evidence="1 6" id="KW-0489">Methyltransferase</keyword>
<dbReference type="Pfam" id="PF00145">
    <property type="entry name" value="DNA_methylase"/>
    <property type="match status" value="2"/>
</dbReference>
<dbReference type="EMBL" id="VUNS01000035">
    <property type="protein sequence ID" value="MST99376.1"/>
    <property type="molecule type" value="Genomic_DNA"/>
</dbReference>